<dbReference type="PANTHER" id="PTHR33223:SF11">
    <property type="entry name" value="ELEMENT PROTEIN, PUTATIVE-RELATED"/>
    <property type="match status" value="1"/>
</dbReference>
<comment type="caution">
    <text evidence="3">The sequence shown here is derived from an EMBL/GenBank/DDBJ whole genome shotgun (WGS) entry which is preliminary data.</text>
</comment>
<evidence type="ECO:0000259" key="2">
    <source>
        <dbReference type="Pfam" id="PF03732"/>
    </source>
</evidence>
<dbReference type="Pfam" id="PF03732">
    <property type="entry name" value="Retrotrans_gag"/>
    <property type="match status" value="1"/>
</dbReference>
<organism evidence="3">
    <name type="scientific">Tanacetum cinerariifolium</name>
    <name type="common">Dalmatian daisy</name>
    <name type="synonym">Chrysanthemum cinerariifolium</name>
    <dbReference type="NCBI Taxonomy" id="118510"/>
    <lineage>
        <taxon>Eukaryota</taxon>
        <taxon>Viridiplantae</taxon>
        <taxon>Streptophyta</taxon>
        <taxon>Embryophyta</taxon>
        <taxon>Tracheophyta</taxon>
        <taxon>Spermatophyta</taxon>
        <taxon>Magnoliopsida</taxon>
        <taxon>eudicotyledons</taxon>
        <taxon>Gunneridae</taxon>
        <taxon>Pentapetalae</taxon>
        <taxon>asterids</taxon>
        <taxon>campanulids</taxon>
        <taxon>Asterales</taxon>
        <taxon>Asteraceae</taxon>
        <taxon>Asteroideae</taxon>
        <taxon>Anthemideae</taxon>
        <taxon>Anthemidinae</taxon>
        <taxon>Tanacetum</taxon>
    </lineage>
</organism>
<dbReference type="InterPro" id="IPR005162">
    <property type="entry name" value="Retrotrans_gag_dom"/>
</dbReference>
<dbReference type="PANTHER" id="PTHR33223">
    <property type="entry name" value="CCHC-TYPE DOMAIN-CONTAINING PROTEIN"/>
    <property type="match status" value="1"/>
</dbReference>
<dbReference type="EMBL" id="BKCJ010005804">
    <property type="protein sequence ID" value="GEU68732.1"/>
    <property type="molecule type" value="Genomic_DNA"/>
</dbReference>
<evidence type="ECO:0000256" key="1">
    <source>
        <dbReference type="SAM" id="MobiDB-lite"/>
    </source>
</evidence>
<keyword evidence="3" id="KW-0548">Nucleotidyltransferase</keyword>
<dbReference type="GO" id="GO:0003964">
    <property type="term" value="F:RNA-directed DNA polymerase activity"/>
    <property type="evidence" value="ECO:0007669"/>
    <property type="project" value="UniProtKB-KW"/>
</dbReference>
<feature type="non-terminal residue" evidence="3">
    <location>
        <position position="888"/>
    </location>
</feature>
<feature type="region of interest" description="Disordered" evidence="1">
    <location>
        <begin position="59"/>
        <end position="85"/>
    </location>
</feature>
<accession>A0A6L2M7X4</accession>
<feature type="compositionally biased region" description="Basic and acidic residues" evidence="1">
    <location>
        <begin position="69"/>
        <end position="83"/>
    </location>
</feature>
<reference evidence="3" key="1">
    <citation type="journal article" date="2019" name="Sci. Rep.">
        <title>Draft genome of Tanacetum cinerariifolium, the natural source of mosquito coil.</title>
        <authorList>
            <person name="Yamashiro T."/>
            <person name="Shiraishi A."/>
            <person name="Satake H."/>
            <person name="Nakayama K."/>
        </authorList>
    </citation>
    <scope>NUCLEOTIDE SEQUENCE</scope>
</reference>
<evidence type="ECO:0000313" key="3">
    <source>
        <dbReference type="EMBL" id="GEU68732.1"/>
    </source>
</evidence>
<sequence length="888" mass="100223">MGDIIAQTRFESVSKHSNDSLLARGNTLQSDKDRLEHNELMALCSNLQTRVLDLEKIKTTQKSSEDEESLGKDASKQGRRIDATDQDEDITLVNVQDDAEMFDVNDLGSEKIFVADQEVVKDVNENVVEEVVNACLVGITTRRSLGAAADLFNQKEPINAAQDSTARTTITIKEITLSQAFEALKTSKSKVKGIVIQEQEEPSKSTTTTATITKQQSQDKGKGIMIEEPVKPKKKDQIKLDEEVTKRAFKRLNTFEDIRTKLVKGKEKRAGEELIQESTKKQKVEEDKEIEKLKQLMEIIPDKEEVVIDAIPLAVNKMLKSFHKEYLEDLYKLVKAKFKSTRPVEDLELLLWGDLKAMFEPHVEDKPRWDYDPEKLSDQKEPINAAQDSTATTTITNKEITLSQAFEALKTSKPKVKGIVIQEQEEPSKSTTTTIATITIQQSHDKGKGIMIEEPVKPKQKDQIKLDEEVTKRLQAEFDEGEILAREKESTKKQKVEEDKEMAKLKQLMEIIPDKEEVAIDAIPLAGAARRWLEQEPPCSILTWEDLVSKFINEFFPPSRTTNLRNEISNFQQRFDESFHEACDRYKDLLRARPHHGFTELHQLDAFYNALNLADQDSLNSATGGNLLERRTQDVLTIIENKSKCLAVGGNTFPKLRDNIQGYVSAAAVNYNQGNSIYRPPGSGSLPSNIVANPKGELKAITTQSGIVLDGPFVPTPPSFIILEVDEHVEETLTDQDLSEDPLHPNIPYPSRMLKQKQQEKDEVQIHKFWQMFKQLHINITLADALILMPKYQKMLKALPSNKEKLQELANTPLNDNCSAVILKKLPKKLGDPGKFLIPSVILKKLPKKLGDPGKFLIPCGFNELKCKALADFGASINLIPLYVWKKL</sequence>
<feature type="domain" description="Retrotransposon gag" evidence="2">
    <location>
        <begin position="525"/>
        <end position="612"/>
    </location>
</feature>
<dbReference type="AlphaFoldDB" id="A0A6L2M7X4"/>
<protein>
    <submittedName>
        <fullName evidence="3">Reverse transcriptase domain-containing protein</fullName>
    </submittedName>
</protein>
<feature type="region of interest" description="Disordered" evidence="1">
    <location>
        <begin position="199"/>
        <end position="221"/>
    </location>
</feature>
<feature type="compositionally biased region" description="Low complexity" evidence="1">
    <location>
        <begin position="204"/>
        <end position="216"/>
    </location>
</feature>
<keyword evidence="3" id="KW-0695">RNA-directed DNA polymerase</keyword>
<proteinExistence type="predicted"/>
<name>A0A6L2M7X4_TANCI</name>
<keyword evidence="3" id="KW-0808">Transferase</keyword>
<gene>
    <name evidence="3" type="ORF">Tci_040710</name>
</gene>